<feature type="domain" description="Band 7" evidence="7">
    <location>
        <begin position="22"/>
        <end position="184"/>
    </location>
</feature>
<dbReference type="PANTHER" id="PTHR42911:SF1">
    <property type="entry name" value="MODULATOR OF FTSH PROTEASE HFLC"/>
    <property type="match status" value="1"/>
</dbReference>
<evidence type="ECO:0000259" key="7">
    <source>
        <dbReference type="SMART" id="SM00244"/>
    </source>
</evidence>
<dbReference type="Proteomes" id="UP000269883">
    <property type="component" value="Chromosome"/>
</dbReference>
<gene>
    <name evidence="8" type="ORF">DFE_2157</name>
</gene>
<dbReference type="PIRSF" id="PIRSF005651">
    <property type="entry name" value="HflC"/>
    <property type="match status" value="1"/>
</dbReference>
<dbReference type="Gene3D" id="3.30.479.30">
    <property type="entry name" value="Band 7 domain"/>
    <property type="match status" value="1"/>
</dbReference>
<dbReference type="InterPro" id="IPR001107">
    <property type="entry name" value="Band_7"/>
</dbReference>
<protein>
    <recommendedName>
        <fullName evidence="6">Protein HflC</fullName>
    </recommendedName>
</protein>
<evidence type="ECO:0000313" key="9">
    <source>
        <dbReference type="Proteomes" id="UP000269883"/>
    </source>
</evidence>
<name>A0A2Z6B098_9BACT</name>
<evidence type="ECO:0000256" key="1">
    <source>
        <dbReference type="ARBA" id="ARBA00004167"/>
    </source>
</evidence>
<dbReference type="GO" id="GO:0016020">
    <property type="term" value="C:membrane"/>
    <property type="evidence" value="ECO:0007669"/>
    <property type="project" value="UniProtKB-SubCell"/>
</dbReference>
<comment type="function">
    <text evidence="6">HflC and HflK could regulate a protease.</text>
</comment>
<evidence type="ECO:0000256" key="6">
    <source>
        <dbReference type="PIRNR" id="PIRNR005651"/>
    </source>
</evidence>
<dbReference type="SMART" id="SM00244">
    <property type="entry name" value="PHB"/>
    <property type="match status" value="1"/>
</dbReference>
<dbReference type="RefSeq" id="WP_126379366.1">
    <property type="nucleotide sequence ID" value="NZ_AP017378.1"/>
</dbReference>
<organism evidence="8 9">
    <name type="scientific">Desulfovibrio ferrophilus</name>
    <dbReference type="NCBI Taxonomy" id="241368"/>
    <lineage>
        <taxon>Bacteria</taxon>
        <taxon>Pseudomonadati</taxon>
        <taxon>Thermodesulfobacteriota</taxon>
        <taxon>Desulfovibrionia</taxon>
        <taxon>Desulfovibrionales</taxon>
        <taxon>Desulfovibrionaceae</taxon>
        <taxon>Desulfovibrio</taxon>
    </lineage>
</organism>
<dbReference type="CDD" id="cd03405">
    <property type="entry name" value="SPFH_HflC"/>
    <property type="match status" value="1"/>
</dbReference>
<evidence type="ECO:0000256" key="3">
    <source>
        <dbReference type="ARBA" id="ARBA00022692"/>
    </source>
</evidence>
<accession>A0A2Z6B098</accession>
<dbReference type="EMBL" id="AP017378">
    <property type="protein sequence ID" value="BBD08883.1"/>
    <property type="molecule type" value="Genomic_DNA"/>
</dbReference>
<reference evidence="8 9" key="1">
    <citation type="journal article" date="2018" name="Sci. Adv.">
        <title>Multi-heme cytochromes provide a pathway for survival in energy-limited environments.</title>
        <authorList>
            <person name="Deng X."/>
            <person name="Dohmae N."/>
            <person name="Nealson K.H."/>
            <person name="Hashimoto K."/>
            <person name="Okamoto A."/>
        </authorList>
    </citation>
    <scope>NUCLEOTIDE SEQUENCE [LARGE SCALE GENOMIC DNA]</scope>
    <source>
        <strain evidence="8 9">IS5</strain>
    </source>
</reference>
<sequence>MPGKKAGILLAVLVLGFVFVTQSLYTVDQTEKAIVLQLGKPVGGVMLPGLHFKKPFVQNVLFFDSRVLEYDARPEEILTKDKKNMIVDNFTKYRIVDPLQYYRTVRNERGALARLDDIVYAQLRVALGGYTLIEVVAEKRGQIMHEVSARASELVKDYGIEIVDVRIKRTDLPTENERAIFGRMRAERERQAKQYRSEGREESAKIKSNADKDRALILAEAERESAMLQGQGDGQATAIYAKALNQSPEFYAFKRSMEAYEKSLMGNTRVILTPKSEFFKYLR</sequence>
<dbReference type="Pfam" id="PF01145">
    <property type="entry name" value="Band_7"/>
    <property type="match status" value="1"/>
</dbReference>
<dbReference type="NCBIfam" id="TIGR01932">
    <property type="entry name" value="hflC"/>
    <property type="match status" value="1"/>
</dbReference>
<evidence type="ECO:0000256" key="5">
    <source>
        <dbReference type="ARBA" id="ARBA00023136"/>
    </source>
</evidence>
<keyword evidence="4" id="KW-1133">Transmembrane helix</keyword>
<dbReference type="PANTHER" id="PTHR42911">
    <property type="entry name" value="MODULATOR OF FTSH PROTEASE HFLC"/>
    <property type="match status" value="1"/>
</dbReference>
<evidence type="ECO:0000256" key="2">
    <source>
        <dbReference type="ARBA" id="ARBA00007862"/>
    </source>
</evidence>
<keyword evidence="3" id="KW-0812">Transmembrane</keyword>
<comment type="similarity">
    <text evidence="2 6">Belongs to the band 7/mec-2 family. HflC subfamily.</text>
</comment>
<dbReference type="KEGG" id="dfl:DFE_2157"/>
<evidence type="ECO:0000313" key="8">
    <source>
        <dbReference type="EMBL" id="BBD08883.1"/>
    </source>
</evidence>
<proteinExistence type="inferred from homology"/>
<keyword evidence="5" id="KW-0472">Membrane</keyword>
<dbReference type="AlphaFoldDB" id="A0A2Z6B098"/>
<dbReference type="InterPro" id="IPR036013">
    <property type="entry name" value="Band_7/SPFH_dom_sf"/>
</dbReference>
<dbReference type="OrthoDB" id="9812991at2"/>
<dbReference type="PRINTS" id="PR00721">
    <property type="entry name" value="STOMATIN"/>
</dbReference>
<dbReference type="InterPro" id="IPR001972">
    <property type="entry name" value="Stomatin_HflK_fam"/>
</dbReference>
<evidence type="ECO:0000256" key="4">
    <source>
        <dbReference type="ARBA" id="ARBA00022989"/>
    </source>
</evidence>
<keyword evidence="9" id="KW-1185">Reference proteome</keyword>
<dbReference type="InterPro" id="IPR010200">
    <property type="entry name" value="HflC"/>
</dbReference>
<dbReference type="SUPFAM" id="SSF117892">
    <property type="entry name" value="Band 7/SPFH domain"/>
    <property type="match status" value="1"/>
</dbReference>
<comment type="subcellular location">
    <subcellularLocation>
        <location evidence="1">Membrane</location>
        <topology evidence="1">Single-pass membrane protein</topology>
    </subcellularLocation>
</comment>